<protein>
    <recommendedName>
        <fullName evidence="4">LppC lipoprotein</fullName>
    </recommendedName>
</protein>
<reference evidence="2 3" key="1">
    <citation type="submission" date="2019-03" db="EMBL/GenBank/DDBJ databases">
        <title>Genomic Encyclopedia of Type Strains, Phase IV (KMG-IV): sequencing the most valuable type-strain genomes for metagenomic binning, comparative biology and taxonomic classification.</title>
        <authorList>
            <person name="Goeker M."/>
        </authorList>
    </citation>
    <scope>NUCLEOTIDE SEQUENCE [LARGE SCALE GENOMIC DNA]</scope>
    <source>
        <strain evidence="2 3">DSM 24830</strain>
    </source>
</reference>
<dbReference type="GO" id="GO:0031241">
    <property type="term" value="C:periplasmic side of cell outer membrane"/>
    <property type="evidence" value="ECO:0007669"/>
    <property type="project" value="TreeGrafter"/>
</dbReference>
<dbReference type="GO" id="GO:0030234">
    <property type="term" value="F:enzyme regulator activity"/>
    <property type="evidence" value="ECO:0007669"/>
    <property type="project" value="TreeGrafter"/>
</dbReference>
<proteinExistence type="predicted"/>
<accession>A0A4R1F8Z5</accession>
<dbReference type="GO" id="GO:0009252">
    <property type="term" value="P:peptidoglycan biosynthetic process"/>
    <property type="evidence" value="ECO:0007669"/>
    <property type="project" value="TreeGrafter"/>
</dbReference>
<evidence type="ECO:0000313" key="2">
    <source>
        <dbReference type="EMBL" id="TCJ88328.1"/>
    </source>
</evidence>
<dbReference type="PROSITE" id="PS51257">
    <property type="entry name" value="PROKAR_LIPOPROTEIN"/>
    <property type="match status" value="1"/>
</dbReference>
<dbReference type="EMBL" id="SMFQ01000002">
    <property type="protein sequence ID" value="TCJ88328.1"/>
    <property type="molecule type" value="Genomic_DNA"/>
</dbReference>
<name>A0A4R1F8Z5_9GAMM</name>
<evidence type="ECO:0008006" key="4">
    <source>
        <dbReference type="Google" id="ProtNLM"/>
    </source>
</evidence>
<dbReference type="InterPro" id="IPR007443">
    <property type="entry name" value="LpoA"/>
</dbReference>
<dbReference type="Gene3D" id="3.40.50.2300">
    <property type="match status" value="2"/>
</dbReference>
<keyword evidence="3" id="KW-1185">Reference proteome</keyword>
<dbReference type="Proteomes" id="UP000294887">
    <property type="component" value="Unassembled WGS sequence"/>
</dbReference>
<evidence type="ECO:0000313" key="3">
    <source>
        <dbReference type="Proteomes" id="UP000294887"/>
    </source>
</evidence>
<sequence>MKCKLAKTKKLSLLPVSLLFAVVVLGGCASLPNIVPQLPSPRADNYSLPAGQDIGRANAFLTQGKKREAAAAYFEASNNYRSPERERLILQAAELAAVLKDTPLTQRYLAPVNYANLNAENQARFRFTQAQLALNDNNYRETLRILPQRVNTLPMELGTKILNARMSAAQSSGDKLALVQELVLQESSLKEQHQIDLNHDRIWNHAQQIPNFQLDEGIGRINHPVLKSWLTLAKLGKISKSNTASAKTSLRGDTAKWLQQNPNHPGKSKAIELLNVVPSTTVTPYQTDATTSTTNSTVAAAKPSQSSSSKKQIAVLLPLTGNLSGIGKTLLSGIQDAHKLNPNNSELKVLNTASGSIDGIYRTALNGGAQTVIGPFIKPALSSLSRSTIPVPTIGLNYVEGLQNTSGNLYQFGLSPEDEARQIVDYAMSKGLQRVAILTPDSDWGNRLHDAMRRATIEKQGKVVMSESFRNSAISYAKPAESIGARENELDAILVAASPTQIRRLYPDLRQKIRALPVYATSHVYSGLPDTDKDSVLEGLVFTETPWVLDSASRQNSASSAFPRLYAMGMDAYKLSSSTESLKAYGSTVSGKTGTISLEKDGSFHRKSGLARFNKGVAMPFGG</sequence>
<dbReference type="OrthoDB" id="6708821at2"/>
<evidence type="ECO:0000256" key="1">
    <source>
        <dbReference type="ARBA" id="ARBA00023136"/>
    </source>
</evidence>
<dbReference type="RefSeq" id="WP_131904030.1">
    <property type="nucleotide sequence ID" value="NZ_BAAAFU010000008.1"/>
</dbReference>
<organism evidence="2 3">
    <name type="scientific">Cocleimonas flava</name>
    <dbReference type="NCBI Taxonomy" id="634765"/>
    <lineage>
        <taxon>Bacteria</taxon>
        <taxon>Pseudomonadati</taxon>
        <taxon>Pseudomonadota</taxon>
        <taxon>Gammaproteobacteria</taxon>
        <taxon>Thiotrichales</taxon>
        <taxon>Thiotrichaceae</taxon>
        <taxon>Cocleimonas</taxon>
    </lineage>
</organism>
<dbReference type="AlphaFoldDB" id="A0A4R1F8Z5"/>
<comment type="caution">
    <text evidence="2">The sequence shown here is derived from an EMBL/GenBank/DDBJ whole genome shotgun (WGS) entry which is preliminary data.</text>
</comment>
<gene>
    <name evidence="2" type="ORF">EV695_0171</name>
</gene>
<dbReference type="InterPro" id="IPR028082">
    <property type="entry name" value="Peripla_BP_I"/>
</dbReference>
<dbReference type="Gene3D" id="1.25.40.650">
    <property type="match status" value="1"/>
</dbReference>
<dbReference type="SUPFAM" id="SSF53822">
    <property type="entry name" value="Periplasmic binding protein-like I"/>
    <property type="match status" value="1"/>
</dbReference>
<dbReference type="PANTHER" id="PTHR38038:SF1">
    <property type="entry name" value="PENICILLIN-BINDING PROTEIN ACTIVATOR LPOA"/>
    <property type="match status" value="1"/>
</dbReference>
<dbReference type="CDD" id="cd06339">
    <property type="entry name" value="PBP1_YraM_LppC_lipoprotein-like"/>
    <property type="match status" value="1"/>
</dbReference>
<dbReference type="PANTHER" id="PTHR38038">
    <property type="entry name" value="PENICILLIN-BINDING PROTEIN ACTIVATOR LPOA"/>
    <property type="match status" value="1"/>
</dbReference>
<keyword evidence="1" id="KW-0472">Membrane</keyword>
<dbReference type="Pfam" id="PF04348">
    <property type="entry name" value="LppC"/>
    <property type="match status" value="2"/>
</dbReference>